<dbReference type="Pfam" id="PF13589">
    <property type="entry name" value="HATPase_c_3"/>
    <property type="match status" value="1"/>
</dbReference>
<comment type="caution">
    <text evidence="22">The sequence shown here is derived from an EMBL/GenBank/DDBJ whole genome shotgun (WGS) entry which is preliminary data.</text>
</comment>
<organism evidence="22 23">
    <name type="scientific">Daphnia galeata</name>
    <dbReference type="NCBI Taxonomy" id="27404"/>
    <lineage>
        <taxon>Eukaryota</taxon>
        <taxon>Metazoa</taxon>
        <taxon>Ecdysozoa</taxon>
        <taxon>Arthropoda</taxon>
        <taxon>Crustacea</taxon>
        <taxon>Branchiopoda</taxon>
        <taxon>Diplostraca</taxon>
        <taxon>Cladocera</taxon>
        <taxon>Anomopoda</taxon>
        <taxon>Daphniidae</taxon>
        <taxon>Daphnia</taxon>
    </lineage>
</organism>
<dbReference type="SMART" id="SM00387">
    <property type="entry name" value="HATPase_c"/>
    <property type="match status" value="1"/>
</dbReference>
<dbReference type="GO" id="GO:0019901">
    <property type="term" value="F:protein kinase binding"/>
    <property type="evidence" value="ECO:0007669"/>
    <property type="project" value="UniProtKB-ARBA"/>
</dbReference>
<evidence type="ECO:0000313" key="22">
    <source>
        <dbReference type="EMBL" id="CAH0100314.1"/>
    </source>
</evidence>
<dbReference type="FunFam" id="3.30.230.80:FF:000004">
    <property type="entry name" value="Heat shock protein 75 kDa"/>
    <property type="match status" value="1"/>
</dbReference>
<keyword evidence="7" id="KW-0999">Mitochondrion inner membrane</keyword>
<dbReference type="CDD" id="cd16927">
    <property type="entry name" value="HATPase_Hsp90-like"/>
    <property type="match status" value="1"/>
</dbReference>
<dbReference type="FunFam" id="3.40.50.11260:FF:000004">
    <property type="entry name" value="Heat shock protein 75 mitochondrial"/>
    <property type="match status" value="1"/>
</dbReference>
<dbReference type="InterPro" id="IPR003594">
    <property type="entry name" value="HATPase_dom"/>
</dbReference>
<evidence type="ECO:0000256" key="3">
    <source>
        <dbReference type="ARBA" id="ARBA00008239"/>
    </source>
</evidence>
<feature type="region of interest" description="Disordered" evidence="20">
    <location>
        <begin position="884"/>
        <end position="1008"/>
    </location>
</feature>
<dbReference type="Pfam" id="PF00183">
    <property type="entry name" value="HSP90"/>
    <property type="match status" value="1"/>
</dbReference>
<feature type="compositionally biased region" description="Basic and acidic residues" evidence="20">
    <location>
        <begin position="940"/>
        <end position="968"/>
    </location>
</feature>
<evidence type="ECO:0000259" key="21">
    <source>
        <dbReference type="PROSITE" id="PS50072"/>
    </source>
</evidence>
<dbReference type="Gene3D" id="1.20.120.790">
    <property type="entry name" value="Heat shock protein 90, C-terminal domain"/>
    <property type="match status" value="1"/>
</dbReference>
<keyword evidence="12" id="KW-0472">Membrane</keyword>
<comment type="similarity">
    <text evidence="3">Belongs to the heat shock protein 90 family.</text>
</comment>
<keyword evidence="19" id="KW-0175">Coiled coil</keyword>
<dbReference type="Gene3D" id="3.30.230.80">
    <property type="match status" value="1"/>
</dbReference>
<dbReference type="AlphaFoldDB" id="A0A8J2RGQ8"/>
<dbReference type="Pfam" id="PF00160">
    <property type="entry name" value="Pro_isomerase"/>
    <property type="match status" value="1"/>
</dbReference>
<accession>A0A8J2RGQ8</accession>
<dbReference type="GO" id="GO:0140662">
    <property type="term" value="F:ATP-dependent protein folding chaperone"/>
    <property type="evidence" value="ECO:0007669"/>
    <property type="project" value="InterPro"/>
</dbReference>
<evidence type="ECO:0000256" key="16">
    <source>
        <dbReference type="ARBA" id="ARBA00073018"/>
    </source>
</evidence>
<dbReference type="SUPFAM" id="SSF54211">
    <property type="entry name" value="Ribosomal protein S5 domain 2-like"/>
    <property type="match status" value="1"/>
</dbReference>
<keyword evidence="6" id="KW-0547">Nucleotide-binding</keyword>
<dbReference type="OrthoDB" id="28737at2759"/>
<keyword evidence="9" id="KW-0809">Transit peptide</keyword>
<reference evidence="22" key="1">
    <citation type="submission" date="2021-11" db="EMBL/GenBank/DDBJ databases">
        <authorList>
            <person name="Schell T."/>
        </authorList>
    </citation>
    <scope>NUCLEOTIDE SEQUENCE</scope>
    <source>
        <strain evidence="22">M5</strain>
    </source>
</reference>
<evidence type="ECO:0000256" key="15">
    <source>
        <dbReference type="ARBA" id="ARBA00066161"/>
    </source>
</evidence>
<sequence>MAASMRLSRAVTLLLRQSDNFRRVPQPTTSSLLAKCQTTNAANCGQRFIWTTQFLKNEQQPKAVPEKREFQAETRMLLDIVAKSLYSEKEVFVRELISNASDALEKFRYLSLIGTPLDNSQRPLEIKISADKEAKTLTIQDDGIGMNKEEVINNLGTIARSGSKAYIEQLKSKGGAPDSASNIIGQFGVGFYSAFMVADKVDVFTKSSQPGSVGLHWSSDGTGTYELSEDESVEAGTKIVIHLKSDCANFSQEDNIKDIIQRYSNFVGSPISVNGTVVNTVQPLWLMEPKEVTAVQHDEFYRFISDSYDRPRFILHYKTDVPLNVRALIYFPEGKPGLFEMSRESNAGLALYCRRVLIKNKAEDLLPKWLRFCKGVVDSEDIPLNLSRELLQEGALIRKLRTVLTNRILRFLHDKSQKAKEEYERFYLDYGIFLKEGILSSTEQLEKEEISKLLRYESSQLPPGEKVSIAEYCSRMRAGQRDIYYLAAPSRALAEGSAYYEAMKKRDVEVLFCFEPYDELVLLQLREFDRKQLTSVEKDMRQDSGADKPTDADAEKSGLDSKATDEIITFLSATLSGRASKVKVTRKLESHPCVVTVEEMGAARHFVRTQSQAVPEEQRYKMLQPQLEINPKHPIITKMHKLKDENPALASLLANQLFANAMVSAGLVDDARPVVANMNEFITRSVLDCYISFCREKMEASDGQMAEINLKTLFVTCKSQWNGDLSKHKEAETTLKATQNALQTLLQQVSVRYKENDKQMKKLQTQLSDVATHLSKPSDEQRTSEETGNLLQTYNRLLAESKISAKKATDQLMTFGSVRNAVVSMEIKTSDGEKLAAPLFDSALLNFPSEGSDAHETNLLTSLSFLILSSTQKEHWKTSAVTAAKSDATSESTEKVTKSKKQIKAEAAASKGSNVIKPEESKSKATPEVKAKKSTGGMEAEFKNLFKKPMEHTVKGDRDPRKPHDHQGNKSQHHANKFNRADGAKPSDPRKPFQNNAHTPRRVGDFIPQHRPPFHNVPTSPPMMQPPNVYHAPPQPMLLPQSYCTPPPAVLPSLMSLHNKKAFLVLAVNGKQYGKIVIELRPDVAPIMCQRFAQNCLSAEGDSYRGSVIYQSKPKTFIMGGRVPGPESLYMADPSPLKKIRGSIFFRLKRDYAKTQCSIVSTDFTIHLDDQKADNYRTSTVFGYICDGLAVCDAISHMDCEKDHIAVCSAGIE</sequence>
<protein>
    <recommendedName>
        <fullName evidence="16">Heat shock protein 75 kDa, mitochondrial</fullName>
    </recommendedName>
    <alternativeName>
        <fullName evidence="4">Heat shock protein 83</fullName>
    </alternativeName>
    <alternativeName>
        <fullName evidence="18">TNFR-associated protein 1</fullName>
    </alternativeName>
    <alternativeName>
        <fullName evidence="17">Tumor necrosis factor type 1 receptor-associated protein</fullName>
    </alternativeName>
</protein>
<dbReference type="EMBL" id="CAKKLH010000035">
    <property type="protein sequence ID" value="CAH0100314.1"/>
    <property type="molecule type" value="Genomic_DNA"/>
</dbReference>
<dbReference type="PROSITE" id="PS50072">
    <property type="entry name" value="CSA_PPIASE_2"/>
    <property type="match status" value="1"/>
</dbReference>
<evidence type="ECO:0000256" key="9">
    <source>
        <dbReference type="ARBA" id="ARBA00022946"/>
    </source>
</evidence>
<evidence type="ECO:0000256" key="13">
    <source>
        <dbReference type="ARBA" id="ARBA00023186"/>
    </source>
</evidence>
<dbReference type="GO" id="GO:0005743">
    <property type="term" value="C:mitochondrial inner membrane"/>
    <property type="evidence" value="ECO:0007669"/>
    <property type="project" value="UniProtKB-SubCell"/>
</dbReference>
<dbReference type="InterPro" id="IPR001404">
    <property type="entry name" value="Hsp90_fam"/>
</dbReference>
<dbReference type="GO" id="GO:0003755">
    <property type="term" value="F:peptidyl-prolyl cis-trans isomerase activity"/>
    <property type="evidence" value="ECO:0007669"/>
    <property type="project" value="InterPro"/>
</dbReference>
<evidence type="ECO:0000256" key="20">
    <source>
        <dbReference type="SAM" id="MobiDB-lite"/>
    </source>
</evidence>
<dbReference type="InterPro" id="IPR029000">
    <property type="entry name" value="Cyclophilin-like_dom_sf"/>
</dbReference>
<dbReference type="FunFam" id="1.20.120.790:FF:000004">
    <property type="entry name" value="Heat shock protein 75 kDa"/>
    <property type="match status" value="1"/>
</dbReference>
<dbReference type="InterPro" id="IPR036890">
    <property type="entry name" value="HATPase_C_sf"/>
</dbReference>
<evidence type="ECO:0000256" key="2">
    <source>
        <dbReference type="ARBA" id="ARBA00004305"/>
    </source>
</evidence>
<dbReference type="SUPFAM" id="SSF110942">
    <property type="entry name" value="HSP90 C-terminal domain"/>
    <property type="match status" value="1"/>
</dbReference>
<comment type="subcellular location">
    <subcellularLocation>
        <location evidence="1">Mitochondrion inner membrane</location>
    </subcellularLocation>
    <subcellularLocation>
        <location evidence="2">Mitochondrion matrix</location>
    </subcellularLocation>
</comment>
<evidence type="ECO:0000256" key="11">
    <source>
        <dbReference type="ARBA" id="ARBA00023128"/>
    </source>
</evidence>
<dbReference type="GO" id="GO:0005759">
    <property type="term" value="C:mitochondrial matrix"/>
    <property type="evidence" value="ECO:0007669"/>
    <property type="project" value="UniProtKB-SubCell"/>
</dbReference>
<evidence type="ECO:0000256" key="14">
    <source>
        <dbReference type="ARBA" id="ARBA00057498"/>
    </source>
</evidence>
<feature type="compositionally biased region" description="Basic and acidic residues" evidence="20">
    <location>
        <begin position="917"/>
        <end position="931"/>
    </location>
</feature>
<keyword evidence="11" id="KW-0496">Mitochondrion</keyword>
<dbReference type="PANTHER" id="PTHR11528">
    <property type="entry name" value="HEAT SHOCK PROTEIN 90 FAMILY MEMBER"/>
    <property type="match status" value="1"/>
</dbReference>
<keyword evidence="5" id="KW-0597">Phosphoprotein</keyword>
<dbReference type="HAMAP" id="MF_00505">
    <property type="entry name" value="HSP90"/>
    <property type="match status" value="1"/>
</dbReference>
<feature type="compositionally biased region" description="Basic and acidic residues" evidence="20">
    <location>
        <begin position="979"/>
        <end position="991"/>
    </location>
</feature>
<feature type="coiled-coil region" evidence="19">
    <location>
        <begin position="728"/>
        <end position="766"/>
    </location>
</feature>
<keyword evidence="10" id="KW-0007">Acetylation</keyword>
<evidence type="ECO:0000313" key="23">
    <source>
        <dbReference type="Proteomes" id="UP000789390"/>
    </source>
</evidence>
<evidence type="ECO:0000256" key="7">
    <source>
        <dbReference type="ARBA" id="ARBA00022792"/>
    </source>
</evidence>
<dbReference type="Proteomes" id="UP000789390">
    <property type="component" value="Unassembled WGS sequence"/>
</dbReference>
<dbReference type="FunFam" id="3.30.565.10:FF:000021">
    <property type="entry name" value="Heat shock protein 75 kDa, mitochondrial"/>
    <property type="match status" value="1"/>
</dbReference>
<feature type="domain" description="PPIase cyclophilin-type" evidence="21">
    <location>
        <begin position="1063"/>
        <end position="1213"/>
    </location>
</feature>
<keyword evidence="23" id="KW-1185">Reference proteome</keyword>
<evidence type="ECO:0000256" key="6">
    <source>
        <dbReference type="ARBA" id="ARBA00022741"/>
    </source>
</evidence>
<dbReference type="SUPFAM" id="SSF50891">
    <property type="entry name" value="Cyclophilin-like"/>
    <property type="match status" value="1"/>
</dbReference>
<evidence type="ECO:0000256" key="10">
    <source>
        <dbReference type="ARBA" id="ARBA00022990"/>
    </source>
</evidence>
<evidence type="ECO:0000256" key="4">
    <source>
        <dbReference type="ARBA" id="ARBA00021845"/>
    </source>
</evidence>
<dbReference type="InterPro" id="IPR020575">
    <property type="entry name" value="Hsp90_N"/>
</dbReference>
<dbReference type="NCBIfam" id="NF003555">
    <property type="entry name" value="PRK05218.1"/>
    <property type="match status" value="1"/>
</dbReference>
<evidence type="ECO:0000256" key="17">
    <source>
        <dbReference type="ARBA" id="ARBA00076190"/>
    </source>
</evidence>
<name>A0A8J2RGQ8_9CRUS</name>
<evidence type="ECO:0000256" key="8">
    <source>
        <dbReference type="ARBA" id="ARBA00022840"/>
    </source>
</evidence>
<comment type="function">
    <text evidence="14">Chaperone that expresses an ATPase activity. Involved in maintaining mitochondrial function and polarization, downstream of PINK1 and mitochondrial complex I. Is a negative regulator of mitochondrial respiration able to modulate the balance between oxidative phosphorylation and aerobic glycolysis. The impact of TRAP1 on mitochondrial respiration is probably mediated by modulation of mitochondrial SRC and inhibition of SDHA.</text>
</comment>
<dbReference type="SUPFAM" id="SSF55874">
    <property type="entry name" value="ATPase domain of HSP90 chaperone/DNA topoisomerase II/histidine kinase"/>
    <property type="match status" value="1"/>
</dbReference>
<evidence type="ECO:0000256" key="19">
    <source>
        <dbReference type="SAM" id="Coils"/>
    </source>
</evidence>
<keyword evidence="8" id="KW-0067">ATP-binding</keyword>
<dbReference type="Gene3D" id="3.40.50.11260">
    <property type="match status" value="1"/>
</dbReference>
<gene>
    <name evidence="22" type="ORF">DGAL_LOCUS2536</name>
</gene>
<comment type="subunit">
    <text evidence="15">Binds to the intracellular domain of tumor necrosis factor type 1 receptor. Binds to RB1. Interacts with SRC. Interacts with SDHA.</text>
</comment>
<dbReference type="Gene3D" id="3.30.565.10">
    <property type="entry name" value="Histidine kinase-like ATPase, C-terminal domain"/>
    <property type="match status" value="1"/>
</dbReference>
<evidence type="ECO:0000256" key="1">
    <source>
        <dbReference type="ARBA" id="ARBA00004273"/>
    </source>
</evidence>
<dbReference type="InterPro" id="IPR020568">
    <property type="entry name" value="Ribosomal_Su5_D2-typ_SF"/>
</dbReference>
<dbReference type="InterPro" id="IPR002130">
    <property type="entry name" value="Cyclophilin-type_PPIase_dom"/>
</dbReference>
<evidence type="ECO:0000256" key="12">
    <source>
        <dbReference type="ARBA" id="ARBA00023136"/>
    </source>
</evidence>
<dbReference type="InterPro" id="IPR037196">
    <property type="entry name" value="HSP90_C"/>
</dbReference>
<dbReference type="PRINTS" id="PR00775">
    <property type="entry name" value="HEATSHOCK90"/>
</dbReference>
<dbReference type="GO" id="GO:0016887">
    <property type="term" value="F:ATP hydrolysis activity"/>
    <property type="evidence" value="ECO:0007669"/>
    <property type="project" value="InterPro"/>
</dbReference>
<evidence type="ECO:0000256" key="18">
    <source>
        <dbReference type="ARBA" id="ARBA00080766"/>
    </source>
</evidence>
<keyword evidence="13" id="KW-0143">Chaperone</keyword>
<evidence type="ECO:0000256" key="5">
    <source>
        <dbReference type="ARBA" id="ARBA00022553"/>
    </source>
</evidence>
<feature type="region of interest" description="Disordered" evidence="20">
    <location>
        <begin position="537"/>
        <end position="559"/>
    </location>
</feature>
<dbReference type="Gene3D" id="2.40.100.10">
    <property type="entry name" value="Cyclophilin-like"/>
    <property type="match status" value="1"/>
</dbReference>
<dbReference type="GO" id="GO:0005524">
    <property type="term" value="F:ATP binding"/>
    <property type="evidence" value="ECO:0007669"/>
    <property type="project" value="UniProtKB-KW"/>
</dbReference>
<dbReference type="GO" id="GO:0051082">
    <property type="term" value="F:unfolded protein binding"/>
    <property type="evidence" value="ECO:0007669"/>
    <property type="project" value="InterPro"/>
</dbReference>
<proteinExistence type="inferred from homology"/>